<evidence type="ECO:0000313" key="2">
    <source>
        <dbReference type="EMBL" id="OMO74108.1"/>
    </source>
</evidence>
<evidence type="ECO:0000313" key="3">
    <source>
        <dbReference type="Proteomes" id="UP000188268"/>
    </source>
</evidence>
<feature type="compositionally biased region" description="Basic and acidic residues" evidence="1">
    <location>
        <begin position="30"/>
        <end position="39"/>
    </location>
</feature>
<organism evidence="2 3">
    <name type="scientific">Corchorus capsularis</name>
    <name type="common">Jute</name>
    <dbReference type="NCBI Taxonomy" id="210143"/>
    <lineage>
        <taxon>Eukaryota</taxon>
        <taxon>Viridiplantae</taxon>
        <taxon>Streptophyta</taxon>
        <taxon>Embryophyta</taxon>
        <taxon>Tracheophyta</taxon>
        <taxon>Spermatophyta</taxon>
        <taxon>Magnoliopsida</taxon>
        <taxon>eudicotyledons</taxon>
        <taxon>Gunneridae</taxon>
        <taxon>Pentapetalae</taxon>
        <taxon>rosids</taxon>
        <taxon>malvids</taxon>
        <taxon>Malvales</taxon>
        <taxon>Malvaceae</taxon>
        <taxon>Grewioideae</taxon>
        <taxon>Apeibeae</taxon>
        <taxon>Corchorus</taxon>
    </lineage>
</organism>
<evidence type="ECO:0000256" key="1">
    <source>
        <dbReference type="SAM" id="MobiDB-lite"/>
    </source>
</evidence>
<feature type="region of interest" description="Disordered" evidence="1">
    <location>
        <begin position="90"/>
        <end position="116"/>
    </location>
</feature>
<feature type="region of interest" description="Disordered" evidence="1">
    <location>
        <begin position="30"/>
        <end position="71"/>
    </location>
</feature>
<feature type="compositionally biased region" description="Polar residues" evidence="1">
    <location>
        <begin position="90"/>
        <end position="99"/>
    </location>
</feature>
<proteinExistence type="predicted"/>
<feature type="compositionally biased region" description="Pro residues" evidence="1">
    <location>
        <begin position="47"/>
        <end position="61"/>
    </location>
</feature>
<accession>A0A1R3HUY8</accession>
<name>A0A1R3HUY8_COCAP</name>
<comment type="caution">
    <text evidence="2">The sequence shown here is derived from an EMBL/GenBank/DDBJ whole genome shotgun (WGS) entry which is preliminary data.</text>
</comment>
<gene>
    <name evidence="2" type="ORF">CCACVL1_16988</name>
</gene>
<protein>
    <submittedName>
        <fullName evidence="2">Uncharacterized protein</fullName>
    </submittedName>
</protein>
<dbReference type="Gramene" id="OMO74108">
    <property type="protein sequence ID" value="OMO74108"/>
    <property type="gene ID" value="CCACVL1_16988"/>
</dbReference>
<dbReference type="AlphaFoldDB" id="A0A1R3HUY8"/>
<reference evidence="2 3" key="1">
    <citation type="submission" date="2013-09" db="EMBL/GenBank/DDBJ databases">
        <title>Corchorus capsularis genome sequencing.</title>
        <authorList>
            <person name="Alam M."/>
            <person name="Haque M.S."/>
            <person name="Islam M.S."/>
            <person name="Emdad E.M."/>
            <person name="Islam M.M."/>
            <person name="Ahmed B."/>
            <person name="Halim A."/>
            <person name="Hossen Q.M.M."/>
            <person name="Hossain M.Z."/>
            <person name="Ahmed R."/>
            <person name="Khan M.M."/>
            <person name="Islam R."/>
            <person name="Rashid M.M."/>
            <person name="Khan S.A."/>
            <person name="Rahman M.S."/>
            <person name="Alam M."/>
        </authorList>
    </citation>
    <scope>NUCLEOTIDE SEQUENCE [LARGE SCALE GENOMIC DNA]</scope>
    <source>
        <strain evidence="3">cv. CVL-1</strain>
        <tissue evidence="2">Whole seedling</tissue>
    </source>
</reference>
<feature type="compositionally biased region" description="Low complexity" evidence="1">
    <location>
        <begin position="100"/>
        <end position="116"/>
    </location>
</feature>
<dbReference type="EMBL" id="AWWV01011139">
    <property type="protein sequence ID" value="OMO74108.1"/>
    <property type="molecule type" value="Genomic_DNA"/>
</dbReference>
<sequence>MLGSFGPGRVWTPLQAMVNLRKENLTEMDEKVKKQRLQDLKSCSQNAPPPPVPQNAPPPTPSHGAPPVLTHAANTISQYVPTVYQYVPTSAHTINPTNPSTQASTSSDNPSSSHPV</sequence>
<keyword evidence="3" id="KW-1185">Reference proteome</keyword>
<dbReference type="Proteomes" id="UP000188268">
    <property type="component" value="Unassembled WGS sequence"/>
</dbReference>